<dbReference type="Proteomes" id="UP001235547">
    <property type="component" value="Chromosome 2"/>
</dbReference>
<gene>
    <name evidence="1" type="ORF">PYH38_000330</name>
</gene>
<name>A0ABY8CW83_9HYPH</name>
<accession>A0ABY8CW83</accession>
<dbReference type="EMBL" id="CP120370">
    <property type="protein sequence ID" value="WEX80998.1"/>
    <property type="molecule type" value="Genomic_DNA"/>
</dbReference>
<sequence length="316" mass="33418">MKKFEAVLVFEFTGAMEMRRSESALVFASVVVCILSPTSLTDGNAADARDIGPVTQRIALSQHQRAHVENVNAVFPDASNTGVPQGTNLTRHTGTLHITTDNAVIENLEIDGNIIIDAKNVTLKNIKLTTDDFNGIEVMGGATGFTLMDSEIDGGGTAHNGLMAQGTILRTNIHGVENGMTLYGPSEIRDNYIHGLAGDASSHFDGIEINGGHDIQILHNTVINPHDQTAAIMLDNWAAGLSNIKVDGNYLEGGGYTLYLDDNFSGGPVDDASISITNNQVGGGHWGDFALFGNTPVMSGNVDVSTGRNNARGAGR</sequence>
<evidence type="ECO:0008006" key="3">
    <source>
        <dbReference type="Google" id="ProtNLM"/>
    </source>
</evidence>
<dbReference type="InterPro" id="IPR006626">
    <property type="entry name" value="PbH1"/>
</dbReference>
<evidence type="ECO:0000313" key="2">
    <source>
        <dbReference type="Proteomes" id="UP001235547"/>
    </source>
</evidence>
<protein>
    <recommendedName>
        <fullName evidence="3">Right handed beta helix domain-containing protein</fullName>
    </recommendedName>
</protein>
<dbReference type="InterPro" id="IPR011050">
    <property type="entry name" value="Pectin_lyase_fold/virulence"/>
</dbReference>
<reference evidence="1 2" key="1">
    <citation type="submission" date="2023-03" db="EMBL/GenBank/DDBJ databases">
        <authorList>
            <person name="Kaur S."/>
            <person name="Espinosa-Saiz D."/>
            <person name="Velazquez E."/>
            <person name="Menendez E."/>
            <person name="diCenzo G.C."/>
        </authorList>
    </citation>
    <scope>NUCLEOTIDE SEQUENCE [LARGE SCALE GENOMIC DNA]</scope>
    <source>
        <strain evidence="1 2">LMG 27395</strain>
    </source>
</reference>
<keyword evidence="2" id="KW-1185">Reference proteome</keyword>
<dbReference type="RefSeq" id="WP_280731724.1">
    <property type="nucleotide sequence ID" value="NZ_CP120367.1"/>
</dbReference>
<dbReference type="SUPFAM" id="SSF51126">
    <property type="entry name" value="Pectin lyase-like"/>
    <property type="match status" value="1"/>
</dbReference>
<proteinExistence type="predicted"/>
<evidence type="ECO:0000313" key="1">
    <source>
        <dbReference type="EMBL" id="WEX80998.1"/>
    </source>
</evidence>
<organism evidence="1 2">
    <name type="scientific">Sinorhizobium numidicum</name>
    <dbReference type="NCBI Taxonomy" id="680248"/>
    <lineage>
        <taxon>Bacteria</taxon>
        <taxon>Pseudomonadati</taxon>
        <taxon>Pseudomonadota</taxon>
        <taxon>Alphaproteobacteria</taxon>
        <taxon>Hyphomicrobiales</taxon>
        <taxon>Rhizobiaceae</taxon>
        <taxon>Sinorhizobium/Ensifer group</taxon>
        <taxon>Sinorhizobium</taxon>
    </lineage>
</organism>
<dbReference type="SMART" id="SM00710">
    <property type="entry name" value="PbH1"/>
    <property type="match status" value="5"/>
</dbReference>